<evidence type="ECO:0000313" key="3">
    <source>
        <dbReference type="Proteomes" id="UP000000647"/>
    </source>
</evidence>
<dbReference type="OrthoDB" id="5822672at2"/>
<dbReference type="EMBL" id="CP000544">
    <property type="protein sequence ID" value="ABM62324.1"/>
    <property type="molecule type" value="Genomic_DNA"/>
</dbReference>
<dbReference type="InterPro" id="IPR039523">
    <property type="entry name" value="RimK-rel_E_lig_ATP-grasp"/>
</dbReference>
<reference evidence="3" key="1">
    <citation type="submission" date="2006-12" db="EMBL/GenBank/DDBJ databases">
        <title>Complete sequence of Halorhodospira halophila SL1.</title>
        <authorList>
            <consortium name="US DOE Joint Genome Institute"/>
            <person name="Copeland A."/>
            <person name="Lucas S."/>
            <person name="Lapidus A."/>
            <person name="Barry K."/>
            <person name="Detter J.C."/>
            <person name="Glavina del Rio T."/>
            <person name="Hammon N."/>
            <person name="Israni S."/>
            <person name="Dalin E."/>
            <person name="Tice H."/>
            <person name="Pitluck S."/>
            <person name="Saunders E."/>
            <person name="Brettin T."/>
            <person name="Bruce D."/>
            <person name="Han C."/>
            <person name="Tapia R."/>
            <person name="Schmutz J."/>
            <person name="Larimer F."/>
            <person name="Land M."/>
            <person name="Hauser L."/>
            <person name="Kyrpides N."/>
            <person name="Mikhailova N."/>
            <person name="Hoff W."/>
            <person name="Richardson P."/>
        </authorList>
    </citation>
    <scope>NUCLEOTIDE SEQUENCE [LARGE SCALE GENOMIC DNA]</scope>
    <source>
        <strain evidence="3">DSM 244 / SL1</strain>
    </source>
</reference>
<dbReference type="STRING" id="349124.Hhal_1560"/>
<organism evidence="2 3">
    <name type="scientific">Halorhodospira halophila (strain DSM 244 / SL1)</name>
    <name type="common">Ectothiorhodospira halophila (strain DSM 244 / SL1)</name>
    <dbReference type="NCBI Taxonomy" id="349124"/>
    <lineage>
        <taxon>Bacteria</taxon>
        <taxon>Pseudomonadati</taxon>
        <taxon>Pseudomonadota</taxon>
        <taxon>Gammaproteobacteria</taxon>
        <taxon>Chromatiales</taxon>
        <taxon>Ectothiorhodospiraceae</taxon>
        <taxon>Halorhodospira</taxon>
    </lineage>
</organism>
<feature type="domain" description="Alpha-L-glutamate ligase-related protein ATP-grasp" evidence="1">
    <location>
        <begin position="116"/>
        <end position="365"/>
    </location>
</feature>
<keyword evidence="3" id="KW-1185">Reference proteome</keyword>
<dbReference type="Pfam" id="PF14397">
    <property type="entry name" value="ATPgrasp_ST"/>
    <property type="match status" value="1"/>
</dbReference>
<reference evidence="2 3" key="2">
    <citation type="journal article" date="2013" name="Stand. Genomic Sci.">
        <title>Complete genome sequence of Halorhodospira halophila SL1.</title>
        <authorList>
            <person name="Challacombe J.F."/>
            <person name="Majid S."/>
            <person name="Deole R."/>
            <person name="Brettin T.S."/>
            <person name="Bruce D."/>
            <person name="Delano S.F."/>
            <person name="Detter J.C."/>
            <person name="Gleasner C.D."/>
            <person name="Han C.S."/>
            <person name="Misra M."/>
            <person name="Reitenga K.G."/>
            <person name="Mikhailova N."/>
            <person name="Woyke T."/>
            <person name="Pitluck S."/>
            <person name="Nolan M."/>
            <person name="Land M.L."/>
            <person name="Saunders E."/>
            <person name="Tapia R."/>
            <person name="Lapidus A."/>
            <person name="Ivanova N."/>
            <person name="Hoff W.D."/>
        </authorList>
    </citation>
    <scope>NUCLEOTIDE SEQUENCE [LARGE SCALE GENOMIC DNA]</scope>
    <source>
        <strain evidence="3">DSM 244 / SL1</strain>
    </source>
</reference>
<proteinExistence type="predicted"/>
<dbReference type="eggNOG" id="COG0110">
    <property type="taxonomic scope" value="Bacteria"/>
</dbReference>
<dbReference type="Proteomes" id="UP000000647">
    <property type="component" value="Chromosome"/>
</dbReference>
<evidence type="ECO:0000313" key="2">
    <source>
        <dbReference type="EMBL" id="ABM62324.1"/>
    </source>
</evidence>
<dbReference type="HOGENOM" id="CLU_688438_0_0_6"/>
<dbReference type="AlphaFoldDB" id="A1WXB2"/>
<sequence length="400" mass="44989">MINKNKISKSHWLGRLWSKAQPYYWRGAFICRNIRPLIRLARSNPRGHCYQERKPLPRRFFELLYATVIFKNTPDAYLAFNCDLRRRRIRILRPAYFHSVRDSYGQGTCYADTSSRNGQEHAQSLTDKLDFYFKVAEQGVPTAPVIGTLHRGAFVPDGQHAKEPFFKNDPDVLSGEEIIAKPQFGQQGKQIFCIGVRSDYGQPSFDIPNELEMASYDSPFVVQRKIYNHPVLERIHKNSLNTLRIVTGIDGSRNVVPLVAVLRIGARGAITDNARDGRVIIGVDLVGGATRDTGFWIHGFEVTACERHPDSGAVLGGVKIPFWTSVLQVAEAAHRDVFPGVRTIGWDIAISPQGPYLIEGNWDWGCHRAAWVEPEIIGRVRDFAENVVAAEALGESYASV</sequence>
<accession>A1WXB2</accession>
<dbReference type="KEGG" id="hha:Hhal_1560"/>
<evidence type="ECO:0000259" key="1">
    <source>
        <dbReference type="Pfam" id="PF14397"/>
    </source>
</evidence>
<name>A1WXB2_HALHL</name>
<protein>
    <recommendedName>
        <fullName evidence="1">Alpha-L-glutamate ligase-related protein ATP-grasp domain-containing protein</fullName>
    </recommendedName>
</protein>
<gene>
    <name evidence="2" type="ordered locus">Hhal_1560</name>
</gene>